<organism evidence="2 3">
    <name type="scientific">Melipona bicolor</name>
    <dbReference type="NCBI Taxonomy" id="60889"/>
    <lineage>
        <taxon>Eukaryota</taxon>
        <taxon>Metazoa</taxon>
        <taxon>Ecdysozoa</taxon>
        <taxon>Arthropoda</taxon>
        <taxon>Hexapoda</taxon>
        <taxon>Insecta</taxon>
        <taxon>Pterygota</taxon>
        <taxon>Neoptera</taxon>
        <taxon>Endopterygota</taxon>
        <taxon>Hymenoptera</taxon>
        <taxon>Apocrita</taxon>
        <taxon>Aculeata</taxon>
        <taxon>Apoidea</taxon>
        <taxon>Anthophila</taxon>
        <taxon>Apidae</taxon>
        <taxon>Melipona</taxon>
    </lineage>
</organism>
<gene>
    <name evidence="2" type="ORF">K0M31_003194</name>
</gene>
<dbReference type="InterPro" id="IPR000905">
    <property type="entry name" value="Gcp-like_dom"/>
</dbReference>
<accession>A0AA40FYQ4</accession>
<dbReference type="Pfam" id="PF00814">
    <property type="entry name" value="TsaD"/>
    <property type="match status" value="1"/>
</dbReference>
<name>A0AA40FYQ4_9HYME</name>
<sequence>MYIELEEKKHKIIGDAVIPDAYNLCAAFQLATVKHICQRTQRAMEFINKMSLFPESKRTLVVSGGVACNNFLAKALNIVCTELGYNFVRTPPKLCTDNGIMIAWNGVEKWIRDIDVIKDPNEIENIEIESTAPLGENWMKKVEEANLKCKWVKISRKLFPNNLKK</sequence>
<dbReference type="Proteomes" id="UP001177670">
    <property type="component" value="Unassembled WGS sequence"/>
</dbReference>
<dbReference type="GO" id="GO:0005739">
    <property type="term" value="C:mitochondrion"/>
    <property type="evidence" value="ECO:0007669"/>
    <property type="project" value="TreeGrafter"/>
</dbReference>
<evidence type="ECO:0000313" key="3">
    <source>
        <dbReference type="Proteomes" id="UP001177670"/>
    </source>
</evidence>
<evidence type="ECO:0000259" key="1">
    <source>
        <dbReference type="Pfam" id="PF00814"/>
    </source>
</evidence>
<keyword evidence="3" id="KW-1185">Reference proteome</keyword>
<dbReference type="EMBL" id="JAHYIQ010000011">
    <property type="protein sequence ID" value="KAK1127701.1"/>
    <property type="molecule type" value="Genomic_DNA"/>
</dbReference>
<dbReference type="InterPro" id="IPR043129">
    <property type="entry name" value="ATPase_NBD"/>
</dbReference>
<protein>
    <recommendedName>
        <fullName evidence="1">Gcp-like domain-containing protein</fullName>
    </recommendedName>
</protein>
<proteinExistence type="predicted"/>
<dbReference type="PANTHER" id="PTHR11735">
    <property type="entry name" value="TRNA N6-ADENOSINE THREONYLCARBAMOYLTRANSFERASE"/>
    <property type="match status" value="1"/>
</dbReference>
<feature type="domain" description="Gcp-like" evidence="1">
    <location>
        <begin position="16"/>
        <end position="104"/>
    </location>
</feature>
<reference evidence="2" key="1">
    <citation type="submission" date="2021-10" db="EMBL/GenBank/DDBJ databases">
        <title>Melipona bicolor Genome sequencing and assembly.</title>
        <authorList>
            <person name="Araujo N.S."/>
            <person name="Arias M.C."/>
        </authorList>
    </citation>
    <scope>NUCLEOTIDE SEQUENCE</scope>
    <source>
        <strain evidence="2">USP_2M_L1-L4_2017</strain>
        <tissue evidence="2">Whole body</tissue>
    </source>
</reference>
<comment type="caution">
    <text evidence="2">The sequence shown here is derived from an EMBL/GenBank/DDBJ whole genome shotgun (WGS) entry which is preliminary data.</text>
</comment>
<evidence type="ECO:0000313" key="2">
    <source>
        <dbReference type="EMBL" id="KAK1127701.1"/>
    </source>
</evidence>
<dbReference type="SUPFAM" id="SSF53067">
    <property type="entry name" value="Actin-like ATPase domain"/>
    <property type="match status" value="1"/>
</dbReference>
<dbReference type="Gene3D" id="3.30.420.40">
    <property type="match status" value="2"/>
</dbReference>
<dbReference type="AlphaFoldDB" id="A0AA40FYQ4"/>
<dbReference type="PANTHER" id="PTHR11735:SF6">
    <property type="entry name" value="TRNA N6-ADENOSINE THREONYLCARBAMOYLTRANSFERASE, MITOCHONDRIAL"/>
    <property type="match status" value="1"/>
</dbReference>